<name>U6GUY0_EIMAC</name>
<organism evidence="2 3">
    <name type="scientific">Eimeria acervulina</name>
    <name type="common">Coccidian parasite</name>
    <dbReference type="NCBI Taxonomy" id="5801"/>
    <lineage>
        <taxon>Eukaryota</taxon>
        <taxon>Sar</taxon>
        <taxon>Alveolata</taxon>
        <taxon>Apicomplexa</taxon>
        <taxon>Conoidasida</taxon>
        <taxon>Coccidia</taxon>
        <taxon>Eucoccidiorida</taxon>
        <taxon>Eimeriorina</taxon>
        <taxon>Eimeriidae</taxon>
        <taxon>Eimeria</taxon>
    </lineage>
</organism>
<dbReference type="Proteomes" id="UP000018050">
    <property type="component" value="Unassembled WGS sequence"/>
</dbReference>
<gene>
    <name evidence="2" type="ORF">EAH_00066260</name>
</gene>
<proteinExistence type="predicted"/>
<feature type="region of interest" description="Disordered" evidence="1">
    <location>
        <begin position="1"/>
        <end position="45"/>
    </location>
</feature>
<feature type="compositionally biased region" description="Polar residues" evidence="1">
    <location>
        <begin position="1"/>
        <end position="10"/>
    </location>
</feature>
<accession>U6GUY0</accession>
<evidence type="ECO:0000256" key="1">
    <source>
        <dbReference type="SAM" id="MobiDB-lite"/>
    </source>
</evidence>
<dbReference type="RefSeq" id="XP_013248191.1">
    <property type="nucleotide sequence ID" value="XM_013392737.1"/>
</dbReference>
<sequence length="138" mass="14690">MDATFPSPSRHTSRHRDEHPTPKNRKPNGGISGSANVIFNADHPLQKSGRTNCWALLDRLSQDKQMAVQVLPPMQIASHTAFYAVSAPDGTEGKWHGCAEPALPHAGAMIVYARDVLSDGCLFLAHAGGDSTGAAHSP</sequence>
<evidence type="ECO:0000313" key="2">
    <source>
        <dbReference type="EMBL" id="CDI82384.1"/>
    </source>
</evidence>
<dbReference type="EMBL" id="HG672337">
    <property type="protein sequence ID" value="CDI82384.1"/>
    <property type="molecule type" value="Genomic_DNA"/>
</dbReference>
<evidence type="ECO:0000313" key="3">
    <source>
        <dbReference type="Proteomes" id="UP000018050"/>
    </source>
</evidence>
<reference evidence="2" key="1">
    <citation type="submission" date="2013-10" db="EMBL/GenBank/DDBJ databases">
        <title>Genomic analysis of the causative agents of coccidiosis in chickens.</title>
        <authorList>
            <person name="Reid A.J."/>
            <person name="Blake D."/>
            <person name="Billington K."/>
            <person name="Browne H."/>
            <person name="Dunn M."/>
            <person name="Hung S."/>
            <person name="Kawahara F."/>
            <person name="Miranda-Saavedra D."/>
            <person name="Mourier T."/>
            <person name="Nagra H."/>
            <person name="Otto T.D."/>
            <person name="Rawlings N."/>
            <person name="Sanchez A."/>
            <person name="Sanders M."/>
            <person name="Subramaniam C."/>
            <person name="Tay Y."/>
            <person name="Dear P."/>
            <person name="Doerig C."/>
            <person name="Gruber A."/>
            <person name="Parkinson J."/>
            <person name="Shirley M."/>
            <person name="Wan K.L."/>
            <person name="Berriman M."/>
            <person name="Tomley F."/>
            <person name="Pain A."/>
        </authorList>
    </citation>
    <scope>NUCLEOTIDE SEQUENCE</scope>
    <source>
        <strain evidence="2">Houghton</strain>
    </source>
</reference>
<dbReference type="AlphaFoldDB" id="U6GUY0"/>
<dbReference type="GeneID" id="25274696"/>
<keyword evidence="3" id="KW-1185">Reference proteome</keyword>
<reference evidence="2" key="2">
    <citation type="submission" date="2013-10" db="EMBL/GenBank/DDBJ databases">
        <authorList>
            <person name="Aslett M."/>
        </authorList>
    </citation>
    <scope>NUCLEOTIDE SEQUENCE</scope>
    <source>
        <strain evidence="2">Houghton</strain>
    </source>
</reference>
<dbReference type="VEuPathDB" id="ToxoDB:EAH_00066260"/>
<protein>
    <submittedName>
        <fullName evidence="2">Uncharacterized protein</fullName>
    </submittedName>
</protein>